<name>U5QBY2_GLOK1</name>
<gene>
    <name evidence="2" type="ORF">GKIL_0160</name>
</gene>
<dbReference type="Proteomes" id="UP000017396">
    <property type="component" value="Chromosome"/>
</dbReference>
<dbReference type="KEGG" id="glj:GKIL_0160"/>
<dbReference type="PATRIC" id="fig|1183438.3.peg.160"/>
<dbReference type="RefSeq" id="WP_023171406.1">
    <property type="nucleotide sequence ID" value="NC_022600.1"/>
</dbReference>
<feature type="domain" description="Helix-turn-helix" evidence="1">
    <location>
        <begin position="83"/>
        <end position="129"/>
    </location>
</feature>
<dbReference type="OrthoDB" id="26212at2"/>
<dbReference type="EMBL" id="CP003587">
    <property type="protein sequence ID" value="AGY56407.1"/>
    <property type="molecule type" value="Genomic_DNA"/>
</dbReference>
<dbReference type="AlphaFoldDB" id="U5QBY2"/>
<evidence type="ECO:0000259" key="1">
    <source>
        <dbReference type="Pfam" id="PF12728"/>
    </source>
</evidence>
<organism evidence="2 3">
    <name type="scientific">Gloeobacter kilaueensis (strain ATCC BAA-2537 / CCAP 1431/1 / ULC 316 / JS1)</name>
    <dbReference type="NCBI Taxonomy" id="1183438"/>
    <lineage>
        <taxon>Bacteria</taxon>
        <taxon>Bacillati</taxon>
        <taxon>Cyanobacteriota</taxon>
        <taxon>Cyanophyceae</taxon>
        <taxon>Gloeobacterales</taxon>
        <taxon>Gloeobacteraceae</taxon>
        <taxon>Gloeobacter</taxon>
    </lineage>
</organism>
<accession>U5QBY2</accession>
<dbReference type="eggNOG" id="COG3311">
    <property type="taxonomic scope" value="Bacteria"/>
</dbReference>
<dbReference type="InterPro" id="IPR041657">
    <property type="entry name" value="HTH_17"/>
</dbReference>
<reference evidence="2 3" key="1">
    <citation type="journal article" date="2013" name="PLoS ONE">
        <title>Cultivation and Complete Genome Sequencing of Gloeobacter kilaueensis sp. nov., from a Lava Cave in Kilauea Caldera, Hawai'i.</title>
        <authorList>
            <person name="Saw J.H."/>
            <person name="Schatz M."/>
            <person name="Brown M.V."/>
            <person name="Kunkel D.D."/>
            <person name="Foster J.S."/>
            <person name="Shick H."/>
            <person name="Christensen S."/>
            <person name="Hou S."/>
            <person name="Wan X."/>
            <person name="Donachie S.P."/>
        </authorList>
    </citation>
    <scope>NUCLEOTIDE SEQUENCE [LARGE SCALE GENOMIC DNA]</scope>
    <source>
        <strain evidence="3">JS</strain>
    </source>
</reference>
<dbReference type="STRING" id="1183438.GKIL_0160"/>
<evidence type="ECO:0000313" key="2">
    <source>
        <dbReference type="EMBL" id="AGY56407.1"/>
    </source>
</evidence>
<sequence length="153" mass="17177">MYTSTPDQEQETLARTGSRILTKLLSRGQVQRYVLQVQQAEGDQSPIGSSIELPRQAVALLAEILDQMSRGNAVTLVPLHSEMTTQQAADFLNVSRPFLVGLLEAGEIPYRKVGTRRRVRFQDVLDYKKSIDSRRKQVLDTLAAQAQELNMGY</sequence>
<dbReference type="Pfam" id="PF12728">
    <property type="entry name" value="HTH_17"/>
    <property type="match status" value="1"/>
</dbReference>
<dbReference type="GO" id="GO:0003677">
    <property type="term" value="F:DNA binding"/>
    <property type="evidence" value="ECO:0007669"/>
    <property type="project" value="InterPro"/>
</dbReference>
<protein>
    <recommendedName>
        <fullName evidence="1">Helix-turn-helix domain-containing protein</fullName>
    </recommendedName>
</protein>
<proteinExistence type="predicted"/>
<evidence type="ECO:0000313" key="3">
    <source>
        <dbReference type="Proteomes" id="UP000017396"/>
    </source>
</evidence>
<dbReference type="NCBIfam" id="TIGR01764">
    <property type="entry name" value="excise"/>
    <property type="match status" value="1"/>
</dbReference>
<dbReference type="InterPro" id="IPR010093">
    <property type="entry name" value="SinI_DNA-bd"/>
</dbReference>
<keyword evidence="3" id="KW-1185">Reference proteome</keyword>
<dbReference type="HOGENOM" id="CLU_106726_1_0_3"/>